<evidence type="ECO:0000256" key="2">
    <source>
        <dbReference type="ARBA" id="ARBA00004496"/>
    </source>
</evidence>
<dbReference type="GO" id="GO:0030983">
    <property type="term" value="F:mismatched DNA binding"/>
    <property type="evidence" value="ECO:0007669"/>
    <property type="project" value="TreeGrafter"/>
</dbReference>
<comment type="catalytic activity">
    <reaction evidence="13">
        <text>a 3'-end 2'-deoxyribonucleotide-3'-diphospho-5'-guanosine-DNA + H2O = a 3'-end 2'-deoxyribonucleotide 3'-phosphate-DNA + GMP + 2 H(+)</text>
        <dbReference type="Rhea" id="RHEA:52140"/>
        <dbReference type="Rhea" id="RHEA-COMP:13186"/>
        <dbReference type="Rhea" id="RHEA-COMP:13187"/>
        <dbReference type="ChEBI" id="CHEBI:15377"/>
        <dbReference type="ChEBI" id="CHEBI:15378"/>
        <dbReference type="ChEBI" id="CHEBI:58115"/>
        <dbReference type="ChEBI" id="CHEBI:136419"/>
        <dbReference type="ChEBI" id="CHEBI:136420"/>
        <dbReference type="EC" id="3.6.1.72"/>
    </reaction>
</comment>
<evidence type="ECO:0000256" key="19">
    <source>
        <dbReference type="SAM" id="MobiDB-lite"/>
    </source>
</evidence>
<reference evidence="22" key="1">
    <citation type="journal article" date="2020" name="Stud. Mycol.">
        <title>101 Dothideomycetes genomes: a test case for predicting lifestyles and emergence of pathogens.</title>
        <authorList>
            <person name="Haridas S."/>
            <person name="Albert R."/>
            <person name="Binder M."/>
            <person name="Bloem J."/>
            <person name="Labutti K."/>
            <person name="Salamov A."/>
            <person name="Andreopoulos B."/>
            <person name="Baker S."/>
            <person name="Barry K."/>
            <person name="Bills G."/>
            <person name="Bluhm B."/>
            <person name="Cannon C."/>
            <person name="Castanera R."/>
            <person name="Culley D."/>
            <person name="Daum C."/>
            <person name="Ezra D."/>
            <person name="Gonzalez J."/>
            <person name="Henrissat B."/>
            <person name="Kuo A."/>
            <person name="Liang C."/>
            <person name="Lipzen A."/>
            <person name="Lutzoni F."/>
            <person name="Magnuson J."/>
            <person name="Mondo S."/>
            <person name="Nolan M."/>
            <person name="Ohm R."/>
            <person name="Pangilinan J."/>
            <person name="Park H.-J."/>
            <person name="Ramirez L."/>
            <person name="Alfaro M."/>
            <person name="Sun H."/>
            <person name="Tritt A."/>
            <person name="Yoshinaga Y."/>
            <person name="Zwiers L.-H."/>
            <person name="Turgeon B."/>
            <person name="Goodwin S."/>
            <person name="Spatafora J."/>
            <person name="Crous P."/>
            <person name="Grigoriev I."/>
        </authorList>
    </citation>
    <scope>NUCLEOTIDE SEQUENCE</scope>
    <source>
        <strain evidence="22">CBS 379.55</strain>
    </source>
</reference>
<dbReference type="EC" id="3.6.1.71" evidence="4"/>
<evidence type="ECO:0000313" key="22">
    <source>
        <dbReference type="EMBL" id="KAF2272655.1"/>
    </source>
</evidence>
<dbReference type="GO" id="GO:0033699">
    <property type="term" value="F:DNA 5'-adenosine monophosphate hydrolase activity"/>
    <property type="evidence" value="ECO:0007669"/>
    <property type="project" value="UniProtKB-EC"/>
</dbReference>
<feature type="region of interest" description="Disordered" evidence="19">
    <location>
        <begin position="1"/>
        <end position="29"/>
    </location>
</feature>
<dbReference type="GO" id="GO:0000012">
    <property type="term" value="P:single strand break repair"/>
    <property type="evidence" value="ECO:0007669"/>
    <property type="project" value="TreeGrafter"/>
</dbReference>
<dbReference type="EC" id="3.6.1.72" evidence="3"/>
<dbReference type="GO" id="GO:0046872">
    <property type="term" value="F:metal ion binding"/>
    <property type="evidence" value="ECO:0007669"/>
    <property type="project" value="UniProtKB-KW"/>
</dbReference>
<dbReference type="Pfam" id="PF16278">
    <property type="entry name" value="zf-C2HE"/>
    <property type="match status" value="1"/>
</dbReference>
<evidence type="ECO:0000256" key="9">
    <source>
        <dbReference type="ARBA" id="ARBA00022833"/>
    </source>
</evidence>
<dbReference type="GO" id="GO:1990165">
    <property type="term" value="F:single-strand break-containing DNA binding"/>
    <property type="evidence" value="ECO:0007669"/>
    <property type="project" value="TreeGrafter"/>
</dbReference>
<dbReference type="AlphaFoldDB" id="A0A6A6J8G0"/>
<evidence type="ECO:0000256" key="7">
    <source>
        <dbReference type="ARBA" id="ARBA00022763"/>
    </source>
</evidence>
<dbReference type="Pfam" id="PF01230">
    <property type="entry name" value="HIT"/>
    <property type="match status" value="1"/>
</dbReference>
<keyword evidence="12" id="KW-0539">Nucleus</keyword>
<dbReference type="RefSeq" id="XP_033650194.1">
    <property type="nucleotide sequence ID" value="XM_033799192.1"/>
</dbReference>
<dbReference type="OrthoDB" id="3512845at2759"/>
<sequence length="250" mass="29073">MTAAKRPKPTIPPPKPPSHTTHSRDPRNNLLPYILHPETHLEVIEYDADFVVIRDRYPKSTIHLLILPRDPALYTQHPLHALSSNPDFLEKAKQRVAHVKKIAASELRRQFGLVSKSDAPYQKALESLMSSPDPPSPSSRAKLLPQGRDWEKEIISGVHTHPSMNHLHIHVLSRDMHSLCMKHKKHYLSFTTSFMVGLDEFPLEEGSPRFHPGDWPSWDMLCWRCGRNFKNQFARLKEHLEEEFEEWKRE</sequence>
<keyword evidence="10" id="KW-0238">DNA-binding</keyword>
<dbReference type="InterPro" id="IPR032566">
    <property type="entry name" value="Znf-C2HE"/>
</dbReference>
<evidence type="ECO:0000259" key="21">
    <source>
        <dbReference type="Pfam" id="PF16278"/>
    </source>
</evidence>
<dbReference type="Proteomes" id="UP000800097">
    <property type="component" value="Unassembled WGS sequence"/>
</dbReference>
<dbReference type="PANTHER" id="PTHR12486">
    <property type="entry name" value="APRATAXIN-RELATED"/>
    <property type="match status" value="1"/>
</dbReference>
<keyword evidence="9" id="KW-0862">Zinc</keyword>
<evidence type="ECO:0000259" key="20">
    <source>
        <dbReference type="Pfam" id="PF01230"/>
    </source>
</evidence>
<keyword evidence="8" id="KW-0378">Hydrolase</keyword>
<comment type="catalytic activity">
    <reaction evidence="15">
        <text>a 5'-end adenosine-5'-diphospho-5'-ribonucleoside-2'-deoxyribonucleotide-DNA + H2O = a 5'-end 5'-phospho-ribonucleoside-2'-deoxyribonucleotide-DNA + AMP + 2 H(+)</text>
        <dbReference type="Rhea" id="RHEA:52132"/>
        <dbReference type="Rhea" id="RHEA-COMP:13182"/>
        <dbReference type="Rhea" id="RHEA-COMP:13183"/>
        <dbReference type="ChEBI" id="CHEBI:15377"/>
        <dbReference type="ChEBI" id="CHEBI:15378"/>
        <dbReference type="ChEBI" id="CHEBI:136414"/>
        <dbReference type="ChEBI" id="CHEBI:136415"/>
        <dbReference type="ChEBI" id="CHEBI:456215"/>
        <dbReference type="EC" id="3.6.1.71"/>
    </reaction>
</comment>
<evidence type="ECO:0000256" key="8">
    <source>
        <dbReference type="ARBA" id="ARBA00022801"/>
    </source>
</evidence>
<dbReference type="Gene3D" id="3.30.428.10">
    <property type="entry name" value="HIT-like"/>
    <property type="match status" value="1"/>
</dbReference>
<dbReference type="GO" id="GO:0003697">
    <property type="term" value="F:single-stranded DNA binding"/>
    <property type="evidence" value="ECO:0007669"/>
    <property type="project" value="TreeGrafter"/>
</dbReference>
<evidence type="ECO:0000256" key="5">
    <source>
        <dbReference type="ARBA" id="ARBA00022490"/>
    </source>
</evidence>
<dbReference type="GO" id="GO:0120108">
    <property type="term" value="F:DNA-3'-diphospho-5'-guanosine diphosphatase activity"/>
    <property type="evidence" value="ECO:0007669"/>
    <property type="project" value="UniProtKB-EC"/>
</dbReference>
<dbReference type="FunFam" id="3.30.428.10:FF:000017">
    <property type="entry name" value="Aprataxin-like protein"/>
    <property type="match status" value="1"/>
</dbReference>
<comment type="catalytic activity">
    <reaction evidence="14">
        <text>a 5'-end adenosine-5'-diphospho-5'-2'-deoxyribonucleoside-DNA + H2O = a 5'-end 5'-phospho-2'-deoxyribonucleoside-DNA + AMP + 2 H(+)</text>
        <dbReference type="Rhea" id="RHEA:52128"/>
        <dbReference type="Rhea" id="RHEA-COMP:13180"/>
        <dbReference type="Rhea" id="RHEA-COMP:13181"/>
        <dbReference type="ChEBI" id="CHEBI:15377"/>
        <dbReference type="ChEBI" id="CHEBI:15378"/>
        <dbReference type="ChEBI" id="CHEBI:136412"/>
        <dbReference type="ChEBI" id="CHEBI:136413"/>
        <dbReference type="ChEBI" id="CHEBI:456215"/>
        <dbReference type="EC" id="3.6.1.71"/>
    </reaction>
</comment>
<evidence type="ECO:0000256" key="3">
    <source>
        <dbReference type="ARBA" id="ARBA00012495"/>
    </source>
</evidence>
<evidence type="ECO:0000256" key="6">
    <source>
        <dbReference type="ARBA" id="ARBA00022723"/>
    </source>
</evidence>
<organism evidence="22 23">
    <name type="scientific">Westerdykella ornata</name>
    <dbReference type="NCBI Taxonomy" id="318751"/>
    <lineage>
        <taxon>Eukaryota</taxon>
        <taxon>Fungi</taxon>
        <taxon>Dikarya</taxon>
        <taxon>Ascomycota</taxon>
        <taxon>Pezizomycotina</taxon>
        <taxon>Dothideomycetes</taxon>
        <taxon>Pleosporomycetidae</taxon>
        <taxon>Pleosporales</taxon>
        <taxon>Sporormiaceae</taxon>
        <taxon>Westerdykella</taxon>
    </lineage>
</organism>
<evidence type="ECO:0000256" key="18">
    <source>
        <dbReference type="ARBA" id="ARBA00076243"/>
    </source>
</evidence>
<evidence type="ECO:0000256" key="16">
    <source>
        <dbReference type="ARBA" id="ARBA00059438"/>
    </source>
</evidence>
<keyword evidence="7" id="KW-0227">DNA damage</keyword>
<keyword evidence="23" id="KW-1185">Reference proteome</keyword>
<evidence type="ECO:0000256" key="1">
    <source>
        <dbReference type="ARBA" id="ARBA00004123"/>
    </source>
</evidence>
<evidence type="ECO:0000256" key="12">
    <source>
        <dbReference type="ARBA" id="ARBA00023242"/>
    </source>
</evidence>
<proteinExistence type="predicted"/>
<gene>
    <name evidence="22" type="ORF">EI97DRAFT_436741</name>
</gene>
<dbReference type="GeneID" id="54552367"/>
<evidence type="ECO:0000256" key="13">
    <source>
        <dbReference type="ARBA" id="ARBA00024601"/>
    </source>
</evidence>
<feature type="domain" description="Aprataxin C2HE/C2H2/C2HC zinc finger" evidence="21">
    <location>
        <begin position="191"/>
        <end position="246"/>
    </location>
</feature>
<evidence type="ECO:0000256" key="15">
    <source>
        <dbReference type="ARBA" id="ARBA00044713"/>
    </source>
</evidence>
<comment type="function">
    <text evidence="16">DNA-binding protein involved in single-strand DNA break repair, double-strand DNA break repair and base excision repair. Resolves abortive DNA ligation intermediates formed either at base excision sites, or when DNA ligases attempt to repair non-ligatable breaks induced by reactive oxygen species. Catalyzes the release of adenylate groups covalently linked to 5'-phosphate termini, resulting in the production of 5'-phosphate termini that can be efficiently rejoined. Likewise, catalyzes the release of 3'-linked guanosine (DNAppG) and inosine (DNAppI) from DNA, but has higher specific activity with 5'-linked adenosine (AppDNA).</text>
</comment>
<feature type="domain" description="HIT" evidence="20">
    <location>
        <begin position="41"/>
        <end position="176"/>
    </location>
</feature>
<evidence type="ECO:0000256" key="14">
    <source>
        <dbReference type="ARBA" id="ARBA00044639"/>
    </source>
</evidence>
<evidence type="ECO:0000256" key="11">
    <source>
        <dbReference type="ARBA" id="ARBA00023204"/>
    </source>
</evidence>
<dbReference type="SUPFAM" id="SSF54197">
    <property type="entry name" value="HIT-like"/>
    <property type="match status" value="1"/>
</dbReference>
<evidence type="ECO:0000256" key="10">
    <source>
        <dbReference type="ARBA" id="ARBA00023125"/>
    </source>
</evidence>
<dbReference type="InterPro" id="IPR011146">
    <property type="entry name" value="HIT-like"/>
</dbReference>
<evidence type="ECO:0000256" key="4">
    <source>
        <dbReference type="ARBA" id="ARBA00012496"/>
    </source>
</evidence>
<dbReference type="GO" id="GO:0005737">
    <property type="term" value="C:cytoplasm"/>
    <property type="evidence" value="ECO:0007669"/>
    <property type="project" value="UniProtKB-SubCell"/>
</dbReference>
<name>A0A6A6J8G0_WESOR</name>
<keyword evidence="6" id="KW-0479">Metal-binding</keyword>
<dbReference type="GO" id="GO:0005634">
    <property type="term" value="C:nucleus"/>
    <property type="evidence" value="ECO:0007669"/>
    <property type="project" value="UniProtKB-SubCell"/>
</dbReference>
<accession>A0A6A6J8G0</accession>
<evidence type="ECO:0000256" key="17">
    <source>
        <dbReference type="ARBA" id="ARBA00068941"/>
    </source>
</evidence>
<dbReference type="GO" id="GO:0003725">
    <property type="term" value="F:double-stranded RNA binding"/>
    <property type="evidence" value="ECO:0007669"/>
    <property type="project" value="TreeGrafter"/>
</dbReference>
<dbReference type="PANTHER" id="PTHR12486:SF4">
    <property type="entry name" value="APRATAXIN"/>
    <property type="match status" value="1"/>
</dbReference>
<dbReference type="EMBL" id="ML986518">
    <property type="protein sequence ID" value="KAF2272655.1"/>
    <property type="molecule type" value="Genomic_DNA"/>
</dbReference>
<evidence type="ECO:0000313" key="23">
    <source>
        <dbReference type="Proteomes" id="UP000800097"/>
    </source>
</evidence>
<comment type="subcellular location">
    <subcellularLocation>
        <location evidence="2">Cytoplasm</location>
    </subcellularLocation>
    <subcellularLocation>
        <location evidence="1">Nucleus</location>
    </subcellularLocation>
</comment>
<dbReference type="InterPro" id="IPR036265">
    <property type="entry name" value="HIT-like_sf"/>
</dbReference>
<protein>
    <recommendedName>
        <fullName evidence="17">Aprataxin-like protein</fullName>
        <ecNumber evidence="4">3.6.1.71</ecNumber>
        <ecNumber evidence="3">3.6.1.72</ecNumber>
    </recommendedName>
    <alternativeName>
        <fullName evidence="18">Hit family protein 3</fullName>
    </alternativeName>
</protein>
<keyword evidence="11" id="KW-0234">DNA repair</keyword>
<keyword evidence="5" id="KW-0963">Cytoplasm</keyword>